<feature type="compositionally biased region" description="Basic and acidic residues" evidence="2">
    <location>
        <begin position="328"/>
        <end position="341"/>
    </location>
</feature>
<dbReference type="AlphaFoldDB" id="A0AAN6JW86"/>
<feature type="region of interest" description="Disordered" evidence="2">
    <location>
        <begin position="33"/>
        <end position="56"/>
    </location>
</feature>
<evidence type="ECO:0000313" key="4">
    <source>
        <dbReference type="EMBL" id="KAK0951163.1"/>
    </source>
</evidence>
<gene>
    <name evidence="4" type="ORF">LTR91_025165</name>
</gene>
<dbReference type="PROSITE" id="PS50090">
    <property type="entry name" value="MYB_LIKE"/>
    <property type="match status" value="1"/>
</dbReference>
<feature type="domain" description="Myb-like" evidence="3">
    <location>
        <begin position="265"/>
        <end position="307"/>
    </location>
</feature>
<dbReference type="Proteomes" id="UP001175353">
    <property type="component" value="Unassembled WGS sequence"/>
</dbReference>
<protein>
    <recommendedName>
        <fullName evidence="3">Myb-like domain-containing protein</fullName>
    </recommendedName>
</protein>
<reference evidence="4" key="1">
    <citation type="submission" date="2023-06" db="EMBL/GenBank/DDBJ databases">
        <title>Black Yeasts Isolated from many extreme environments.</title>
        <authorList>
            <person name="Coleine C."/>
            <person name="Stajich J.E."/>
            <person name="Selbmann L."/>
        </authorList>
    </citation>
    <scope>NUCLEOTIDE SEQUENCE</scope>
    <source>
        <strain evidence="4">CCFEE 5200</strain>
    </source>
</reference>
<dbReference type="Gene3D" id="1.10.10.60">
    <property type="entry name" value="Homeodomain-like"/>
    <property type="match status" value="1"/>
</dbReference>
<proteinExistence type="predicted"/>
<dbReference type="CDD" id="cd00024">
    <property type="entry name" value="CD_CSD"/>
    <property type="match status" value="1"/>
</dbReference>
<comment type="caution">
    <text evidence="4">The sequence shown here is derived from an EMBL/GenBank/DDBJ whole genome shotgun (WGS) entry which is preliminary data.</text>
</comment>
<dbReference type="InterPro" id="IPR001005">
    <property type="entry name" value="SANT/Myb"/>
</dbReference>
<dbReference type="SMART" id="SM00717">
    <property type="entry name" value="SANT"/>
    <property type="match status" value="1"/>
</dbReference>
<evidence type="ECO:0000259" key="3">
    <source>
        <dbReference type="PROSITE" id="PS50090"/>
    </source>
</evidence>
<dbReference type="InterPro" id="IPR009057">
    <property type="entry name" value="Homeodomain-like_sf"/>
</dbReference>
<dbReference type="EMBL" id="JAUJLE010000724">
    <property type="protein sequence ID" value="KAK0951163.1"/>
    <property type="molecule type" value="Genomic_DNA"/>
</dbReference>
<dbReference type="CDD" id="cd00167">
    <property type="entry name" value="SANT"/>
    <property type="match status" value="1"/>
</dbReference>
<dbReference type="SUPFAM" id="SSF46689">
    <property type="entry name" value="Homeodomain-like"/>
    <property type="match status" value="1"/>
</dbReference>
<feature type="compositionally biased region" description="Polar residues" evidence="2">
    <location>
        <begin position="135"/>
        <end position="148"/>
    </location>
</feature>
<feature type="compositionally biased region" description="Basic residues" evidence="2">
    <location>
        <begin position="379"/>
        <end position="388"/>
    </location>
</feature>
<feature type="region of interest" description="Disordered" evidence="2">
    <location>
        <begin position="130"/>
        <end position="191"/>
    </location>
</feature>
<organism evidence="4 5">
    <name type="scientific">Friedmanniomyces endolithicus</name>
    <dbReference type="NCBI Taxonomy" id="329885"/>
    <lineage>
        <taxon>Eukaryota</taxon>
        <taxon>Fungi</taxon>
        <taxon>Dikarya</taxon>
        <taxon>Ascomycota</taxon>
        <taxon>Pezizomycotina</taxon>
        <taxon>Dothideomycetes</taxon>
        <taxon>Dothideomycetidae</taxon>
        <taxon>Mycosphaerellales</taxon>
        <taxon>Teratosphaeriaceae</taxon>
        <taxon>Friedmanniomyces</taxon>
    </lineage>
</organism>
<evidence type="ECO:0000313" key="5">
    <source>
        <dbReference type="Proteomes" id="UP001175353"/>
    </source>
</evidence>
<evidence type="ECO:0000256" key="1">
    <source>
        <dbReference type="ARBA" id="ARBA00011353"/>
    </source>
</evidence>
<feature type="compositionally biased region" description="Basic and acidic residues" evidence="2">
    <location>
        <begin position="35"/>
        <end position="56"/>
    </location>
</feature>
<dbReference type="InterPro" id="IPR016197">
    <property type="entry name" value="Chromo-like_dom_sf"/>
</dbReference>
<accession>A0AAN6JW86</accession>
<dbReference type="SUPFAM" id="SSF54160">
    <property type="entry name" value="Chromo domain-like"/>
    <property type="match status" value="1"/>
</dbReference>
<keyword evidence="5" id="KW-1185">Reference proteome</keyword>
<evidence type="ECO:0000256" key="2">
    <source>
        <dbReference type="SAM" id="MobiDB-lite"/>
    </source>
</evidence>
<feature type="region of interest" description="Disordered" evidence="2">
    <location>
        <begin position="310"/>
        <end position="390"/>
    </location>
</feature>
<name>A0AAN6JW86_9PEZI</name>
<comment type="subunit">
    <text evidence="1">Component of the NuA4 histone acetyltransferase complex.</text>
</comment>
<sequence length="454" mass="49665">MQTTPFWAAPHENRRQSLVHFKSFTAENYKKIKQKEHGKEHSSRPKIQHDLSKNGEDMTFQAGGTNVVLISAVGRGLEAGHGCVLEASELSRTEGGYERESAASSGLLLESQSVSLGLNEGIASPVSVVDDPEAANSSTDCSASSAAQSHLEHAFSTPTNDDFERDKGATSPREAALKVREPGTNPADGCLSSHTDLTRVSDPGAPADFASSTISDCIGFGKTQVTTVTAGVEHTDGRSVLLQASPTSVEASLFSNEDTNLGQEWTQEKDNLLHQLRSTAGLPWSRIALYFPHTSSSEVRRRFAEHLAAAPEHETNFHPPKRKRGRPRKCDHPSTGIERRRPGQAGANASQMRTTRRGSDGPRASPGIEIRSPSNRPTFAKRRGRKRQVTPALGIQTTKFSRTPMWTVDRIVGTVEIDGRQHYRVRWEETLEPVENLQGCANTAIAEYHLRHLL</sequence>